<keyword evidence="5" id="KW-0175">Coiled coil</keyword>
<dbReference type="InterPro" id="IPR017907">
    <property type="entry name" value="Znf_RING_CS"/>
</dbReference>
<proteinExistence type="predicted"/>
<dbReference type="InterPro" id="IPR047153">
    <property type="entry name" value="TRIM45/56/19-like"/>
</dbReference>
<dbReference type="AlphaFoldDB" id="A0A7M7PFC8"/>
<dbReference type="PANTHER" id="PTHR25462">
    <property type="entry name" value="BONUS, ISOFORM C-RELATED"/>
    <property type="match status" value="1"/>
</dbReference>
<dbReference type="SUPFAM" id="SSF57845">
    <property type="entry name" value="B-box zinc-binding domain"/>
    <property type="match status" value="1"/>
</dbReference>
<dbReference type="InParanoid" id="A0A7M7PFC8"/>
<dbReference type="InterPro" id="IPR018957">
    <property type="entry name" value="Znf_C3HC4_RING-type"/>
</dbReference>
<evidence type="ECO:0000256" key="3">
    <source>
        <dbReference type="ARBA" id="ARBA00022833"/>
    </source>
</evidence>
<dbReference type="FunFam" id="3.30.40.10:FF:000623">
    <property type="entry name" value="Uncharacterized protein, isoform A"/>
    <property type="match status" value="1"/>
</dbReference>
<evidence type="ECO:0000256" key="4">
    <source>
        <dbReference type="PROSITE-ProRule" id="PRU00024"/>
    </source>
</evidence>
<sequence length="586" mass="66478">MMATSLKQMQAVHKNLECPVCLSFFKEPKILTCSHTFCKGCLETLLESHGELLCPTCREETSVPGGDVGRLQTNITVRSLVEDVKTQGQAGSNSNQENESLQRKWNKCRKHPNYDEECFCLNCNKFVCSMCGVLEHAKEAHTIVEAGEHETEKKNHVEELASKADAKIRNVDKYFTFVEDQRKRMHKIQERLNGEIDETFEELVEKLKERKRVLKNEVGQKLGKLKISLEDVEKSVRKQTDQIKKVLDLVKNGLNFPLQTEALTSHKAMCQQLKELLNRIWLDAELPRRTTEEGERIGFRSQGLEGLKLGHLRQKNSKSWALRTEAPLPDEKSMSGMVISPNNEISVGCPQGGIVIYSSNGTIQETILKYANVGALHVMPDGGYVVRDTRHNRISLYTELCDKLDITFETWGYEQGGDGGLTVGKDGLIFVGYDKCQKIQVFRPEGGKAIREIMCKGFVPWHMFAMTSNQAIVVRSIRTCTRTWTRQYQVQVINDVSGAIIHSISKDDDIPYPAVCQDDSVIIAWVNHYPGLLSIDQYTKKLKYIKNILTDFKIANSLGGCLQAFKTGEIAFCTDDRLYIFHETWQ</sequence>
<dbReference type="FunCoup" id="A0A7M7PFC8">
    <property type="interactions" value="360"/>
</dbReference>
<dbReference type="PROSITE" id="PS50089">
    <property type="entry name" value="ZF_RING_2"/>
    <property type="match status" value="1"/>
</dbReference>
<keyword evidence="1" id="KW-0479">Metal-binding</keyword>
<dbReference type="Pfam" id="PF00097">
    <property type="entry name" value="zf-C3HC4"/>
    <property type="match status" value="1"/>
</dbReference>
<dbReference type="Proteomes" id="UP000007110">
    <property type="component" value="Unassembled WGS sequence"/>
</dbReference>
<dbReference type="RefSeq" id="XP_030849862.1">
    <property type="nucleotide sequence ID" value="XM_030994002.1"/>
</dbReference>
<dbReference type="InterPro" id="IPR011042">
    <property type="entry name" value="6-blade_b-propeller_TolB-like"/>
</dbReference>
<dbReference type="SMART" id="SM00184">
    <property type="entry name" value="RING"/>
    <property type="match status" value="1"/>
</dbReference>
<dbReference type="KEGG" id="spu:115927752"/>
<name>A0A7M7PFC8_STRPU</name>
<evidence type="ECO:0000256" key="5">
    <source>
        <dbReference type="SAM" id="Coils"/>
    </source>
</evidence>
<dbReference type="EnsemblMetazoa" id="XM_030994002">
    <property type="protein sequence ID" value="XP_030849862"/>
    <property type="gene ID" value="LOC115927752"/>
</dbReference>
<dbReference type="SUPFAM" id="SSF75011">
    <property type="entry name" value="3-carboxy-cis,cis-mucoante lactonizing enzyme"/>
    <property type="match status" value="1"/>
</dbReference>
<evidence type="ECO:0000259" key="7">
    <source>
        <dbReference type="PROSITE" id="PS50119"/>
    </source>
</evidence>
<dbReference type="PANTHER" id="PTHR25462:SF296">
    <property type="entry name" value="MEIOTIC P26, ISOFORM F"/>
    <property type="match status" value="1"/>
</dbReference>
<keyword evidence="3" id="KW-0862">Zinc</keyword>
<evidence type="ECO:0000256" key="1">
    <source>
        <dbReference type="ARBA" id="ARBA00022723"/>
    </source>
</evidence>
<dbReference type="InterPro" id="IPR001841">
    <property type="entry name" value="Znf_RING"/>
</dbReference>
<evidence type="ECO:0000259" key="6">
    <source>
        <dbReference type="PROSITE" id="PS50089"/>
    </source>
</evidence>
<protein>
    <submittedName>
        <fullName evidence="8">Uncharacterized protein</fullName>
    </submittedName>
</protein>
<dbReference type="InterPro" id="IPR013083">
    <property type="entry name" value="Znf_RING/FYVE/PHD"/>
</dbReference>
<dbReference type="InterPro" id="IPR000315">
    <property type="entry name" value="Znf_B-box"/>
</dbReference>
<dbReference type="GO" id="GO:0008270">
    <property type="term" value="F:zinc ion binding"/>
    <property type="evidence" value="ECO:0007669"/>
    <property type="project" value="UniProtKB-KW"/>
</dbReference>
<reference evidence="9" key="1">
    <citation type="submission" date="2015-02" db="EMBL/GenBank/DDBJ databases">
        <title>Genome sequencing for Strongylocentrotus purpuratus.</title>
        <authorList>
            <person name="Murali S."/>
            <person name="Liu Y."/>
            <person name="Vee V."/>
            <person name="English A."/>
            <person name="Wang M."/>
            <person name="Skinner E."/>
            <person name="Han Y."/>
            <person name="Muzny D.M."/>
            <person name="Worley K.C."/>
            <person name="Gibbs R.A."/>
        </authorList>
    </citation>
    <scope>NUCLEOTIDE SEQUENCE</scope>
</reference>
<dbReference type="Gene3D" id="3.30.40.10">
    <property type="entry name" value="Zinc/RING finger domain, C3HC4 (zinc finger)"/>
    <property type="match status" value="1"/>
</dbReference>
<feature type="coiled-coil region" evidence="5">
    <location>
        <begin position="178"/>
        <end position="249"/>
    </location>
</feature>
<evidence type="ECO:0000313" key="9">
    <source>
        <dbReference type="Proteomes" id="UP000007110"/>
    </source>
</evidence>
<feature type="domain" description="B box-type" evidence="7">
    <location>
        <begin position="103"/>
        <end position="146"/>
    </location>
</feature>
<dbReference type="Gene3D" id="3.30.160.60">
    <property type="entry name" value="Classic Zinc Finger"/>
    <property type="match status" value="1"/>
</dbReference>
<feature type="domain" description="RING-type" evidence="6">
    <location>
        <begin position="18"/>
        <end position="58"/>
    </location>
</feature>
<dbReference type="GO" id="GO:0005654">
    <property type="term" value="C:nucleoplasm"/>
    <property type="evidence" value="ECO:0000318"/>
    <property type="project" value="GO_Central"/>
</dbReference>
<dbReference type="Gene3D" id="2.120.10.30">
    <property type="entry name" value="TolB, C-terminal domain"/>
    <property type="match status" value="1"/>
</dbReference>
<dbReference type="PROSITE" id="PS50119">
    <property type="entry name" value="ZF_BBOX"/>
    <property type="match status" value="1"/>
</dbReference>
<dbReference type="SUPFAM" id="SSF57850">
    <property type="entry name" value="RING/U-box"/>
    <property type="match status" value="1"/>
</dbReference>
<dbReference type="PROSITE" id="PS00518">
    <property type="entry name" value="ZF_RING_1"/>
    <property type="match status" value="1"/>
</dbReference>
<keyword evidence="9" id="KW-1185">Reference proteome</keyword>
<accession>A0A7M7PFC8</accession>
<reference evidence="8" key="2">
    <citation type="submission" date="2021-01" db="UniProtKB">
        <authorList>
            <consortium name="EnsemblMetazoa"/>
        </authorList>
    </citation>
    <scope>IDENTIFICATION</scope>
</reference>
<organism evidence="8 9">
    <name type="scientific">Strongylocentrotus purpuratus</name>
    <name type="common">Purple sea urchin</name>
    <dbReference type="NCBI Taxonomy" id="7668"/>
    <lineage>
        <taxon>Eukaryota</taxon>
        <taxon>Metazoa</taxon>
        <taxon>Echinodermata</taxon>
        <taxon>Eleutherozoa</taxon>
        <taxon>Echinozoa</taxon>
        <taxon>Echinoidea</taxon>
        <taxon>Euechinoidea</taxon>
        <taxon>Echinacea</taxon>
        <taxon>Camarodonta</taxon>
        <taxon>Echinidea</taxon>
        <taxon>Strongylocentrotidae</taxon>
        <taxon>Strongylocentrotus</taxon>
    </lineage>
</organism>
<dbReference type="GO" id="GO:0061630">
    <property type="term" value="F:ubiquitin protein ligase activity"/>
    <property type="evidence" value="ECO:0000318"/>
    <property type="project" value="GO_Central"/>
</dbReference>
<evidence type="ECO:0000313" key="8">
    <source>
        <dbReference type="EnsemblMetazoa" id="XP_030849862"/>
    </source>
</evidence>
<evidence type="ECO:0000256" key="2">
    <source>
        <dbReference type="ARBA" id="ARBA00022771"/>
    </source>
</evidence>
<keyword evidence="2 4" id="KW-0863">Zinc-finger</keyword>
<dbReference type="Pfam" id="PF00643">
    <property type="entry name" value="zf-B_box"/>
    <property type="match status" value="1"/>
</dbReference>
<dbReference type="GeneID" id="115927752"/>